<protein>
    <submittedName>
        <fullName evidence="1">Glycosyl transferase family 1</fullName>
    </submittedName>
</protein>
<comment type="caution">
    <text evidence="1">The sequence shown here is derived from an EMBL/GenBank/DDBJ whole genome shotgun (WGS) entry which is preliminary data.</text>
</comment>
<keyword evidence="2" id="KW-1185">Reference proteome</keyword>
<dbReference type="CDD" id="cd03801">
    <property type="entry name" value="GT4_PimA-like"/>
    <property type="match status" value="1"/>
</dbReference>
<organism evidence="1 2">
    <name type="scientific">Thalassobaculum fulvum</name>
    <dbReference type="NCBI Taxonomy" id="1633335"/>
    <lineage>
        <taxon>Bacteria</taxon>
        <taxon>Pseudomonadati</taxon>
        <taxon>Pseudomonadota</taxon>
        <taxon>Alphaproteobacteria</taxon>
        <taxon>Rhodospirillales</taxon>
        <taxon>Thalassobaculaceae</taxon>
        <taxon>Thalassobaculum</taxon>
    </lineage>
</organism>
<dbReference type="Gene3D" id="3.40.50.2000">
    <property type="entry name" value="Glycogen Phosphorylase B"/>
    <property type="match status" value="2"/>
</dbReference>
<dbReference type="RefSeq" id="WP_308434468.1">
    <property type="nucleotide sequence ID" value="NZ_BMZS01000001.1"/>
</dbReference>
<dbReference type="EMBL" id="BMZS01000001">
    <property type="protein sequence ID" value="GHD39357.1"/>
    <property type="molecule type" value="Genomic_DNA"/>
</dbReference>
<proteinExistence type="predicted"/>
<dbReference type="Proteomes" id="UP000630353">
    <property type="component" value="Unassembled WGS sequence"/>
</dbReference>
<evidence type="ECO:0000313" key="2">
    <source>
        <dbReference type="Proteomes" id="UP000630353"/>
    </source>
</evidence>
<reference evidence="1" key="1">
    <citation type="journal article" date="2014" name="Int. J. Syst. Evol. Microbiol.">
        <title>Complete genome sequence of Corynebacterium casei LMG S-19264T (=DSM 44701T), isolated from a smear-ripened cheese.</title>
        <authorList>
            <consortium name="US DOE Joint Genome Institute (JGI-PGF)"/>
            <person name="Walter F."/>
            <person name="Albersmeier A."/>
            <person name="Kalinowski J."/>
            <person name="Ruckert C."/>
        </authorList>
    </citation>
    <scope>NUCLEOTIDE SEQUENCE</scope>
    <source>
        <strain evidence="1">KCTC 42651</strain>
    </source>
</reference>
<keyword evidence="1" id="KW-0808">Transferase</keyword>
<evidence type="ECO:0000313" key="1">
    <source>
        <dbReference type="EMBL" id="GHD39357.1"/>
    </source>
</evidence>
<sequence length="379" mass="39977">MRIAFYAPLKPPDSDRPSGDRTMARLLIRALRSAGHEVDLASRMRSRDGAGDPERQARLAALGARLAARYVAAVRAGRRPAPDAWFTYHLYYKAPDWIGPAVADALGIPYAVAEVSVAAKRAGGPWDIGHRGTLAALARADLAVGLNSRDAAKVEPALGPGGRYERLRPFLEPGEPEPRDAARAQVGGELGLPADEPWLLAVGMMRPGAKAASYGVLGDALARVPDRRWRLLVAGDGPVRPEVEAALAPFGDRVRWAGAVDPARLARLYAAADLLVWPAIQEAYGMALLEAQAAGLPVLAGAAGGVPDIVRDGTTGLLVPEGDAAAFAAALRALLDDPDRRRAMGGAARRTVLAEHTLAGAAATLDVWLRAAVERRRTA</sequence>
<dbReference type="PANTHER" id="PTHR45947">
    <property type="entry name" value="SULFOQUINOVOSYL TRANSFERASE SQD2"/>
    <property type="match status" value="1"/>
</dbReference>
<dbReference type="SUPFAM" id="SSF53756">
    <property type="entry name" value="UDP-Glycosyltransferase/glycogen phosphorylase"/>
    <property type="match status" value="1"/>
</dbReference>
<dbReference type="AlphaFoldDB" id="A0A919CM74"/>
<dbReference type="PANTHER" id="PTHR45947:SF3">
    <property type="entry name" value="SULFOQUINOVOSYL TRANSFERASE SQD2"/>
    <property type="match status" value="1"/>
</dbReference>
<dbReference type="Pfam" id="PF13692">
    <property type="entry name" value="Glyco_trans_1_4"/>
    <property type="match status" value="1"/>
</dbReference>
<dbReference type="GO" id="GO:0016758">
    <property type="term" value="F:hexosyltransferase activity"/>
    <property type="evidence" value="ECO:0007669"/>
    <property type="project" value="TreeGrafter"/>
</dbReference>
<gene>
    <name evidence="1" type="ORF">GCM10017083_01120</name>
</gene>
<reference evidence="1" key="2">
    <citation type="submission" date="2020-09" db="EMBL/GenBank/DDBJ databases">
        <authorList>
            <person name="Sun Q."/>
            <person name="Kim S."/>
        </authorList>
    </citation>
    <scope>NUCLEOTIDE SEQUENCE</scope>
    <source>
        <strain evidence="1">KCTC 42651</strain>
    </source>
</reference>
<accession>A0A919CM74</accession>
<dbReference type="InterPro" id="IPR050194">
    <property type="entry name" value="Glycosyltransferase_grp1"/>
</dbReference>
<name>A0A919CM74_9PROT</name>